<dbReference type="Pfam" id="PF00400">
    <property type="entry name" value="WD40"/>
    <property type="match status" value="2"/>
</dbReference>
<gene>
    <name evidence="7" type="primary">WDR43</name>
    <name evidence="7" type="ORF">G0U57_002676</name>
</gene>
<dbReference type="PANTHER" id="PTHR44267">
    <property type="entry name" value="WD REPEAT-CONTAINING PROTEIN 43"/>
    <property type="match status" value="1"/>
</dbReference>
<dbReference type="Gene3D" id="2.130.10.10">
    <property type="entry name" value="YVTN repeat-like/Quinoprotein amine dehydrogenase"/>
    <property type="match status" value="2"/>
</dbReference>
<feature type="region of interest" description="Disordered" evidence="5">
    <location>
        <begin position="1"/>
        <end position="34"/>
    </location>
</feature>
<sequence>PPGLPRLPHSASPPPPGRAAGGRRRGGAAQGEPVPGPCACAGRKHVAAAPLAWSRGRAQSAMAAAGAACGGDASRAPCAFSPGGRRSLALCGPDGRLRVWDTPSSRLQHEYVPSAHLSAACTCLAWAPPGGRQFPSKEGPRRKKRKSEAAEAGEQFDLLAIGTAVGSILLYSTVKGELQSKLDGGHDNRINCVRWHQDNGCLYSCSEDKHIVEWNTQTCKVKCKWKGDNSSVSCLCISPDGKMLLSAGRTIKLWDLETKEVYRNFTGHATAVSSLMFTTVRPPNESQPFDGITGLYFLSGAARDRLLSVWQIRSDRKDKNAVMSFTVTDEPVFIDLTVSESKEEPVKLAVVCRDGQLHLFEHILNGYCKKPLTSNCTIQIATSGKDSDATPKPVPILAAAFCSDKQSLLLVYGNTLQPIIERVSLNTTESHVCLIRDVQKTMALQTEMSVTKVKTPVVNKEAKVLVPGIPGHSATIKSQSSGMQKLESKRKPGDKEDSIEDRLGAMDIDTVKIKTKGGLPQTDSFAVLLVQGLESNDPVILNKVLQTRKEALIKNTIAKIPVHAVIPLLHEITKRLQGHPYSASHMVRWLKSVFTIHASYLSTLPDLVPQLGMLYQLMESRVKTLQKLSRLHGKLYLIITQVAALEKIQDATDINQTAKLVYEEESSEDGSEDEMIADKDSDENWDEDEEKGEQSDEEEKGEQSDEQEMAIEKEINGESDLDPENESEEE</sequence>
<dbReference type="AlphaFoldDB" id="A0A8T1SQQ7"/>
<feature type="repeat" description="WD" evidence="4">
    <location>
        <begin position="183"/>
        <end position="218"/>
    </location>
</feature>
<dbReference type="InterPro" id="IPR015943">
    <property type="entry name" value="WD40/YVTN_repeat-like_dom_sf"/>
</dbReference>
<feature type="compositionally biased region" description="Acidic residues" evidence="5">
    <location>
        <begin position="663"/>
        <end position="709"/>
    </location>
</feature>
<evidence type="ECO:0000256" key="5">
    <source>
        <dbReference type="SAM" id="MobiDB-lite"/>
    </source>
</evidence>
<feature type="compositionally biased region" description="Pro residues" evidence="5">
    <location>
        <begin position="1"/>
        <end position="17"/>
    </location>
</feature>
<keyword evidence="4" id="KW-0853">WD repeat</keyword>
<dbReference type="InterPro" id="IPR052414">
    <property type="entry name" value="U3_snoRNA-assoc_WDR"/>
</dbReference>
<accession>A0A8T1SQQ7</accession>
<dbReference type="SMART" id="SM00320">
    <property type="entry name" value="WD40"/>
    <property type="match status" value="5"/>
</dbReference>
<evidence type="ECO:0000256" key="1">
    <source>
        <dbReference type="ARBA" id="ARBA00004123"/>
    </source>
</evidence>
<comment type="similarity">
    <text evidence="3">Belongs to the UTP5 family.</text>
</comment>
<dbReference type="InterPro" id="IPR036322">
    <property type="entry name" value="WD40_repeat_dom_sf"/>
</dbReference>
<organism evidence="7 8">
    <name type="scientific">Chelydra serpentina</name>
    <name type="common">Snapping turtle</name>
    <name type="synonym">Testudo serpentina</name>
    <dbReference type="NCBI Taxonomy" id="8475"/>
    <lineage>
        <taxon>Eukaryota</taxon>
        <taxon>Metazoa</taxon>
        <taxon>Chordata</taxon>
        <taxon>Craniata</taxon>
        <taxon>Vertebrata</taxon>
        <taxon>Euteleostomi</taxon>
        <taxon>Archelosauria</taxon>
        <taxon>Testudinata</taxon>
        <taxon>Testudines</taxon>
        <taxon>Cryptodira</taxon>
        <taxon>Durocryptodira</taxon>
        <taxon>Americhelydia</taxon>
        <taxon>Chelydroidea</taxon>
        <taxon>Chelydridae</taxon>
        <taxon>Chelydra</taxon>
    </lineage>
</organism>
<evidence type="ECO:0000256" key="4">
    <source>
        <dbReference type="PROSITE-ProRule" id="PRU00221"/>
    </source>
</evidence>
<dbReference type="GO" id="GO:0000462">
    <property type="term" value="P:maturation of SSU-rRNA from tricistronic rRNA transcript (SSU-rRNA, 5.8S rRNA, LSU-rRNA)"/>
    <property type="evidence" value="ECO:0007669"/>
    <property type="project" value="TreeGrafter"/>
</dbReference>
<feature type="region of interest" description="Disordered" evidence="5">
    <location>
        <begin position="662"/>
        <end position="730"/>
    </location>
</feature>
<feature type="region of interest" description="Disordered" evidence="5">
    <location>
        <begin position="472"/>
        <end position="497"/>
    </location>
</feature>
<dbReference type="GO" id="GO:0005730">
    <property type="term" value="C:nucleolus"/>
    <property type="evidence" value="ECO:0007669"/>
    <property type="project" value="TreeGrafter"/>
</dbReference>
<evidence type="ECO:0000256" key="2">
    <source>
        <dbReference type="ARBA" id="ARBA00023242"/>
    </source>
</evidence>
<feature type="non-terminal residue" evidence="7">
    <location>
        <position position="1"/>
    </location>
</feature>
<evidence type="ECO:0000256" key="3">
    <source>
        <dbReference type="ARBA" id="ARBA00038335"/>
    </source>
</evidence>
<dbReference type="InterPro" id="IPR007148">
    <property type="entry name" value="SSU_processome_Utp12"/>
</dbReference>
<comment type="subcellular location">
    <subcellularLocation>
        <location evidence="1">Nucleus</location>
    </subcellularLocation>
</comment>
<protein>
    <submittedName>
        <fullName evidence="7">WD repeat domain 43</fullName>
    </submittedName>
</protein>
<reference evidence="7 8" key="1">
    <citation type="journal article" date="2020" name="G3 (Bethesda)">
        <title>Draft Genome of the Common Snapping Turtle, Chelydra serpentina, a Model for Phenotypic Plasticity in Reptiles.</title>
        <authorList>
            <person name="Das D."/>
            <person name="Singh S.K."/>
            <person name="Bierstedt J."/>
            <person name="Erickson A."/>
            <person name="Galli G.L.J."/>
            <person name="Crossley D.A. 2nd"/>
            <person name="Rhen T."/>
        </authorList>
    </citation>
    <scope>NUCLEOTIDE SEQUENCE [LARGE SCALE GENOMIC DNA]</scope>
    <source>
        <strain evidence="7">KW</strain>
    </source>
</reference>
<dbReference type="EMBL" id="JAHGAV010000132">
    <property type="protein sequence ID" value="KAG6930953.1"/>
    <property type="molecule type" value="Genomic_DNA"/>
</dbReference>
<dbReference type="PROSITE" id="PS50082">
    <property type="entry name" value="WD_REPEATS_2"/>
    <property type="match status" value="1"/>
</dbReference>
<dbReference type="Pfam" id="PF04003">
    <property type="entry name" value="Utp12"/>
    <property type="match status" value="1"/>
</dbReference>
<evidence type="ECO:0000259" key="6">
    <source>
        <dbReference type="Pfam" id="PF04003"/>
    </source>
</evidence>
<dbReference type="Proteomes" id="UP000765507">
    <property type="component" value="Unassembled WGS sequence"/>
</dbReference>
<feature type="compositionally biased region" description="Acidic residues" evidence="5">
    <location>
        <begin position="717"/>
        <end position="730"/>
    </location>
</feature>
<evidence type="ECO:0000313" key="8">
    <source>
        <dbReference type="Proteomes" id="UP000765507"/>
    </source>
</evidence>
<feature type="compositionally biased region" description="Basic and acidic residues" evidence="5">
    <location>
        <begin position="486"/>
        <end position="497"/>
    </location>
</feature>
<name>A0A8T1SQQ7_CHESE</name>
<proteinExistence type="inferred from homology"/>
<dbReference type="OrthoDB" id="30195at2759"/>
<dbReference type="SUPFAM" id="SSF50978">
    <property type="entry name" value="WD40 repeat-like"/>
    <property type="match status" value="1"/>
</dbReference>
<evidence type="ECO:0000313" key="7">
    <source>
        <dbReference type="EMBL" id="KAG6930953.1"/>
    </source>
</evidence>
<dbReference type="InterPro" id="IPR001680">
    <property type="entry name" value="WD40_rpt"/>
</dbReference>
<keyword evidence="2" id="KW-0539">Nucleus</keyword>
<dbReference type="PANTHER" id="PTHR44267:SF1">
    <property type="entry name" value="WD REPEAT-CONTAINING PROTEIN 43"/>
    <property type="match status" value="1"/>
</dbReference>
<feature type="domain" description="Small-subunit processome Utp12" evidence="6">
    <location>
        <begin position="536"/>
        <end position="638"/>
    </location>
</feature>
<comment type="caution">
    <text evidence="7">The sequence shown here is derived from an EMBL/GenBank/DDBJ whole genome shotgun (WGS) entry which is preliminary data.</text>
</comment>
<keyword evidence="8" id="KW-1185">Reference proteome</keyword>